<dbReference type="PRINTS" id="PR00081">
    <property type="entry name" value="GDHRDH"/>
</dbReference>
<dbReference type="GO" id="GO:0016616">
    <property type="term" value="F:oxidoreductase activity, acting on the CH-OH group of donors, NAD or NADP as acceptor"/>
    <property type="evidence" value="ECO:0007669"/>
    <property type="project" value="TreeGrafter"/>
</dbReference>
<dbReference type="SUPFAM" id="SSF51735">
    <property type="entry name" value="NAD(P)-binding Rossmann-fold domains"/>
    <property type="match status" value="1"/>
</dbReference>
<keyword evidence="5" id="KW-1185">Reference proteome</keyword>
<evidence type="ECO:0000313" key="5">
    <source>
        <dbReference type="Proteomes" id="UP000298493"/>
    </source>
</evidence>
<dbReference type="Proteomes" id="UP000298493">
    <property type="component" value="Unassembled WGS sequence"/>
</dbReference>
<evidence type="ECO:0000256" key="3">
    <source>
        <dbReference type="ARBA" id="ARBA00023002"/>
    </source>
</evidence>
<dbReference type="PANTHER" id="PTHR44229">
    <property type="entry name" value="15-HYDROXYPROSTAGLANDIN DEHYDROGENASE [NAD(+)]"/>
    <property type="match status" value="1"/>
</dbReference>
<dbReference type="Pfam" id="PF00106">
    <property type="entry name" value="adh_short"/>
    <property type="match status" value="1"/>
</dbReference>
<organism evidence="4 5">
    <name type="scientific">Venturia nashicola</name>
    <dbReference type="NCBI Taxonomy" id="86259"/>
    <lineage>
        <taxon>Eukaryota</taxon>
        <taxon>Fungi</taxon>
        <taxon>Dikarya</taxon>
        <taxon>Ascomycota</taxon>
        <taxon>Pezizomycotina</taxon>
        <taxon>Dothideomycetes</taxon>
        <taxon>Pleosporomycetidae</taxon>
        <taxon>Venturiales</taxon>
        <taxon>Venturiaceae</taxon>
        <taxon>Venturia</taxon>
    </lineage>
</organism>
<accession>A0A4Z1P3V1</accession>
<name>A0A4Z1P3V1_9PEZI</name>
<keyword evidence="2" id="KW-0521">NADP</keyword>
<reference evidence="4 5" key="1">
    <citation type="submission" date="2019-04" db="EMBL/GenBank/DDBJ databases">
        <title>High contiguity whole genome sequence and gene annotation resource for two Venturia nashicola isolates.</title>
        <authorList>
            <person name="Prokchorchik M."/>
            <person name="Won K."/>
            <person name="Lee Y."/>
            <person name="Choi E.D."/>
            <person name="Segonzac C."/>
            <person name="Sohn K.H."/>
        </authorList>
    </citation>
    <scope>NUCLEOTIDE SEQUENCE [LARGE SCALE GENOMIC DNA]</scope>
    <source>
        <strain evidence="4 5">PRI2</strain>
    </source>
</reference>
<dbReference type="GO" id="GO:0005737">
    <property type="term" value="C:cytoplasm"/>
    <property type="evidence" value="ECO:0007669"/>
    <property type="project" value="TreeGrafter"/>
</dbReference>
<sequence length="343" mass="36748">MTAERKQRGSLEPEQTGAKIDFSEKYDVSSLKNKTALITGGATGIGQGIAIALADAGVYVTIADINTTEAESTVRKITEAGHKAQFIHCDVCSWDALVSAFKSAIDFSPENTLDIVIPAAGISNHEIRNWLGGAKENENGDPEPLPLKVLDINLDAVFTSAHLAMHYFKKHPGPANSEKQIIFVASMGGYTSMTGVLDYCTSKWAVRGLFRALRGARGIMGEKGPTLRCNLIAPTYVKTPMTKSFWGYMEQIGLKMAEVSDCTDVLMRMAADENVIGRAAAIAGDKASFDLCDDAEGLDAGREVGLSVSENKFGYTGRARKVATPAAVVKQEVPMDEVSTDTA</sequence>
<comment type="similarity">
    <text evidence="1">Belongs to the short-chain dehydrogenases/reductases (SDR) family.</text>
</comment>
<keyword evidence="3" id="KW-0560">Oxidoreductase</keyword>
<dbReference type="Gene3D" id="3.40.50.720">
    <property type="entry name" value="NAD(P)-binding Rossmann-like Domain"/>
    <property type="match status" value="1"/>
</dbReference>
<dbReference type="PROSITE" id="PS00061">
    <property type="entry name" value="ADH_SHORT"/>
    <property type="match status" value="1"/>
</dbReference>
<evidence type="ECO:0000313" key="4">
    <source>
        <dbReference type="EMBL" id="TID15308.1"/>
    </source>
</evidence>
<dbReference type="AlphaFoldDB" id="A0A4Z1P3V1"/>
<dbReference type="InterPro" id="IPR036291">
    <property type="entry name" value="NAD(P)-bd_dom_sf"/>
</dbReference>
<dbReference type="STRING" id="86259.A0A4Z1P3V1"/>
<comment type="caution">
    <text evidence="4">The sequence shown here is derived from an EMBL/GenBank/DDBJ whole genome shotgun (WGS) entry which is preliminary data.</text>
</comment>
<dbReference type="PANTHER" id="PTHR44229:SF4">
    <property type="entry name" value="15-HYDROXYPROSTAGLANDIN DEHYDROGENASE [NAD(+)]"/>
    <property type="match status" value="1"/>
</dbReference>
<gene>
    <name evidence="4" type="ORF">E6O75_ATG08561</name>
</gene>
<proteinExistence type="inferred from homology"/>
<protein>
    <submittedName>
        <fullName evidence="4">NAD(P)-binding protein</fullName>
    </submittedName>
</protein>
<dbReference type="InterPro" id="IPR020904">
    <property type="entry name" value="Sc_DH/Rdtase_CS"/>
</dbReference>
<evidence type="ECO:0000256" key="2">
    <source>
        <dbReference type="ARBA" id="ARBA00022857"/>
    </source>
</evidence>
<dbReference type="EMBL" id="SNSC02000021">
    <property type="protein sequence ID" value="TID15308.1"/>
    <property type="molecule type" value="Genomic_DNA"/>
</dbReference>
<dbReference type="CDD" id="cd05233">
    <property type="entry name" value="SDR_c"/>
    <property type="match status" value="1"/>
</dbReference>
<evidence type="ECO:0000256" key="1">
    <source>
        <dbReference type="ARBA" id="ARBA00006484"/>
    </source>
</evidence>
<dbReference type="InterPro" id="IPR002347">
    <property type="entry name" value="SDR_fam"/>
</dbReference>